<feature type="domain" description="DNA methylase N-4/N-6" evidence="6">
    <location>
        <begin position="111"/>
        <end position="425"/>
    </location>
</feature>
<dbReference type="GO" id="GO:0032259">
    <property type="term" value="P:methylation"/>
    <property type="evidence" value="ECO:0007669"/>
    <property type="project" value="UniProtKB-KW"/>
</dbReference>
<comment type="similarity">
    <text evidence="1">Belongs to the N(4)/N(6)-methyltransferase family.</text>
</comment>
<dbReference type="GO" id="GO:0009307">
    <property type="term" value="P:DNA restriction-modification system"/>
    <property type="evidence" value="ECO:0007669"/>
    <property type="project" value="UniProtKB-KW"/>
</dbReference>
<dbReference type="EC" id="2.1.1.72" evidence="7"/>
<dbReference type="PIRSF" id="PIRSF015855">
    <property type="entry name" value="TypeIII_Mtase_mKpnI"/>
    <property type="match status" value="1"/>
</dbReference>
<dbReference type="GO" id="GO:0009007">
    <property type="term" value="F:site-specific DNA-methyltransferase (adenine-specific) activity"/>
    <property type="evidence" value="ECO:0007669"/>
    <property type="project" value="UniProtKB-EC"/>
</dbReference>
<dbReference type="Proteomes" id="UP000520011">
    <property type="component" value="Unassembled WGS sequence"/>
</dbReference>
<keyword evidence="3 7" id="KW-0808">Transferase</keyword>
<accession>A0A7W8MTK2</accession>
<evidence type="ECO:0000256" key="2">
    <source>
        <dbReference type="ARBA" id="ARBA00022603"/>
    </source>
</evidence>
<dbReference type="InterPro" id="IPR002052">
    <property type="entry name" value="DNA_methylase_N6_adenine_CS"/>
</dbReference>
<keyword evidence="2 7" id="KW-0489">Methyltransferase</keyword>
<dbReference type="RefSeq" id="WP_183250745.1">
    <property type="nucleotide sequence ID" value="NZ_JACHEP010000001.1"/>
</dbReference>
<protein>
    <submittedName>
        <fullName evidence="7">Adenine-specific DNA-methyltransferase</fullName>
        <ecNumber evidence="7">2.1.1.72</ecNumber>
    </submittedName>
</protein>
<dbReference type="PROSITE" id="PS00092">
    <property type="entry name" value="N6_MTASE"/>
    <property type="match status" value="1"/>
</dbReference>
<evidence type="ECO:0000256" key="4">
    <source>
        <dbReference type="ARBA" id="ARBA00022691"/>
    </source>
</evidence>
<sequence length="608" mass="69897">MEKLDGKSMDLVQTNIEALKKLFPEVVTEGKIDFQKLKLVLGEEIEKRNERYEFTWHGKTQAMQLAQTPSTGTLRPDKQSSKNWDTTDNLYIEGDNLEVLKLLQKSYFGKIKMIYIDPPYNTGKDFVYKDDFRDNIKNYKEMTQQTTKANTETNGRYHTDWLNMMYPRLKLARNLLREDGVIFISIDDTEVGNLRKVCDEIFGEQNFLGVLIWKSRQIVDSRNKTGLSNDHEYVVVFCKNIEQFSLKGKLIDISKYSNPDNDPRGPWMSNSILGLANSSQRPNLHYPIFEPKTGRKFVPPEDSGWRYSKETMQQKIDEGRIIFPIKDDGRPREKKYLSELGSRFTGFSSVLTDEVGFTLNGSREVREIFGGKYFDFPKPVSLVKSILEQSSEKNSIILDFFSGSATTAHAVMQLNAEDGGNRKFIMVQLPEPTAENSEAYKAGYKNICEIGKERIRRAGEKIVQETGKNDLDIGFKVFTLDSSNIKTWDPDFENLKQDLFDYKDNMKEDRTKEDLLYEILLKIGLPLTTPIEEIDYNGKTIYNVGFGAVLLCLENDIDLDIVHEMMKHKSEHLSPKVIFKESGFMNDSVKINAIQTLKKNGINDVRSV</sequence>
<dbReference type="GO" id="GO:0003677">
    <property type="term" value="F:DNA binding"/>
    <property type="evidence" value="ECO:0007669"/>
    <property type="project" value="InterPro"/>
</dbReference>
<keyword evidence="5" id="KW-0680">Restriction system</keyword>
<keyword evidence="8" id="KW-1185">Reference proteome</keyword>
<keyword evidence="4" id="KW-0949">S-adenosyl-L-methionine</keyword>
<comment type="caution">
    <text evidence="7">The sequence shown here is derived from an EMBL/GenBank/DDBJ whole genome shotgun (WGS) entry which is preliminary data.</text>
</comment>
<dbReference type="Gene3D" id="3.40.50.150">
    <property type="entry name" value="Vaccinia Virus protein VP39"/>
    <property type="match status" value="1"/>
</dbReference>
<dbReference type="EMBL" id="JACHEP010000001">
    <property type="protein sequence ID" value="MBB5322933.1"/>
    <property type="molecule type" value="Genomic_DNA"/>
</dbReference>
<dbReference type="InterPro" id="IPR002941">
    <property type="entry name" value="DNA_methylase_N4/N6"/>
</dbReference>
<dbReference type="Pfam" id="PF01555">
    <property type="entry name" value="N6_N4_Mtase"/>
    <property type="match status" value="1"/>
</dbReference>
<evidence type="ECO:0000313" key="8">
    <source>
        <dbReference type="Proteomes" id="UP000520011"/>
    </source>
</evidence>
<evidence type="ECO:0000256" key="1">
    <source>
        <dbReference type="ARBA" id="ARBA00006594"/>
    </source>
</evidence>
<evidence type="ECO:0000256" key="3">
    <source>
        <dbReference type="ARBA" id="ARBA00022679"/>
    </source>
</evidence>
<evidence type="ECO:0000259" key="6">
    <source>
        <dbReference type="Pfam" id="PF01555"/>
    </source>
</evidence>
<evidence type="ECO:0000256" key="5">
    <source>
        <dbReference type="ARBA" id="ARBA00022747"/>
    </source>
</evidence>
<organism evidence="7 8">
    <name type="scientific">Anoxybacteroides tepidamans</name>
    <dbReference type="NCBI Taxonomy" id="265948"/>
    <lineage>
        <taxon>Bacteria</taxon>
        <taxon>Bacillati</taxon>
        <taxon>Bacillota</taxon>
        <taxon>Bacilli</taxon>
        <taxon>Bacillales</taxon>
        <taxon>Anoxybacillaceae</taxon>
        <taxon>Anoxybacteroides</taxon>
    </lineage>
</organism>
<dbReference type="InterPro" id="IPR002295">
    <property type="entry name" value="N4/N6-MTase_EcoPI_Mod-like"/>
</dbReference>
<evidence type="ECO:0000313" key="7">
    <source>
        <dbReference type="EMBL" id="MBB5322933.1"/>
    </source>
</evidence>
<name>A0A7W8MTK2_9BACL</name>
<dbReference type="PRINTS" id="PR00506">
    <property type="entry name" value="D21N6MTFRASE"/>
</dbReference>
<dbReference type="InterPro" id="IPR029063">
    <property type="entry name" value="SAM-dependent_MTases_sf"/>
</dbReference>
<reference evidence="7 8" key="1">
    <citation type="submission" date="2020-08" db="EMBL/GenBank/DDBJ databases">
        <title>Genomic Encyclopedia of Type Strains, Phase IV (KMG-IV): sequencing the most valuable type-strain genomes for metagenomic binning, comparative biology and taxonomic classification.</title>
        <authorList>
            <person name="Goeker M."/>
        </authorList>
    </citation>
    <scope>NUCLEOTIDE SEQUENCE [LARGE SCALE GENOMIC DNA]</scope>
    <source>
        <strain evidence="7 8">DSM 16325</strain>
    </source>
</reference>
<proteinExistence type="inferred from homology"/>
<dbReference type="AlphaFoldDB" id="A0A7W8MTK2"/>
<dbReference type="SUPFAM" id="SSF53335">
    <property type="entry name" value="S-adenosyl-L-methionine-dependent methyltransferases"/>
    <property type="match status" value="1"/>
</dbReference>
<dbReference type="GO" id="GO:0008170">
    <property type="term" value="F:N-methyltransferase activity"/>
    <property type="evidence" value="ECO:0007669"/>
    <property type="project" value="InterPro"/>
</dbReference>
<gene>
    <name evidence="7" type="ORF">HNQ34_000010</name>
</gene>